<dbReference type="PROSITE" id="PS50109">
    <property type="entry name" value="HIS_KIN"/>
    <property type="match status" value="1"/>
</dbReference>
<keyword evidence="8" id="KW-0547">Nucleotide-binding</keyword>
<dbReference type="Gene3D" id="3.30.565.10">
    <property type="entry name" value="Histidine kinase-like ATPase, C-terminal domain"/>
    <property type="match status" value="1"/>
</dbReference>
<protein>
    <recommendedName>
        <fullName evidence="3">histidine kinase</fullName>
        <ecNumber evidence="3">2.7.13.3</ecNumber>
    </recommendedName>
</protein>
<feature type="domain" description="Histidine kinase" evidence="16">
    <location>
        <begin position="439"/>
        <end position="657"/>
    </location>
</feature>
<dbReference type="InterPro" id="IPR033480">
    <property type="entry name" value="sCache_2"/>
</dbReference>
<dbReference type="InterPro" id="IPR004358">
    <property type="entry name" value="Sig_transdc_His_kin-like_C"/>
</dbReference>
<dbReference type="SMART" id="SM00387">
    <property type="entry name" value="HATPase_c"/>
    <property type="match status" value="1"/>
</dbReference>
<dbReference type="Pfam" id="PF00512">
    <property type="entry name" value="HisKA"/>
    <property type="match status" value="1"/>
</dbReference>
<name>A0A7W7Y626_9BACT</name>
<keyword evidence="5" id="KW-0597">Phosphoprotein</keyword>
<evidence type="ECO:0000313" key="18">
    <source>
        <dbReference type="Proteomes" id="UP000528322"/>
    </source>
</evidence>
<dbReference type="InterPro" id="IPR003661">
    <property type="entry name" value="HisK_dim/P_dom"/>
</dbReference>
<comment type="caution">
    <text evidence="17">The sequence shown here is derived from an EMBL/GenBank/DDBJ whole genome shotgun (WGS) entry which is preliminary data.</text>
</comment>
<dbReference type="AlphaFoldDB" id="A0A7W7Y626"/>
<evidence type="ECO:0000256" key="6">
    <source>
        <dbReference type="ARBA" id="ARBA00022679"/>
    </source>
</evidence>
<evidence type="ECO:0000256" key="7">
    <source>
        <dbReference type="ARBA" id="ARBA00022692"/>
    </source>
</evidence>
<dbReference type="Pfam" id="PF02518">
    <property type="entry name" value="HATPase_c"/>
    <property type="match status" value="1"/>
</dbReference>
<evidence type="ECO:0000256" key="11">
    <source>
        <dbReference type="ARBA" id="ARBA00022989"/>
    </source>
</evidence>
<dbReference type="InterPro" id="IPR036890">
    <property type="entry name" value="HATPase_C_sf"/>
</dbReference>
<dbReference type="Proteomes" id="UP000528322">
    <property type="component" value="Unassembled WGS sequence"/>
</dbReference>
<evidence type="ECO:0000256" key="13">
    <source>
        <dbReference type="ARBA" id="ARBA00023136"/>
    </source>
</evidence>
<dbReference type="EC" id="2.7.13.3" evidence="3"/>
<feature type="compositionally biased region" description="Low complexity" evidence="14">
    <location>
        <begin position="660"/>
        <end position="671"/>
    </location>
</feature>
<dbReference type="GO" id="GO:0005886">
    <property type="term" value="C:plasma membrane"/>
    <property type="evidence" value="ECO:0007669"/>
    <property type="project" value="UniProtKB-SubCell"/>
</dbReference>
<keyword evidence="13 15" id="KW-0472">Membrane</keyword>
<evidence type="ECO:0000256" key="1">
    <source>
        <dbReference type="ARBA" id="ARBA00000085"/>
    </source>
</evidence>
<evidence type="ECO:0000256" key="10">
    <source>
        <dbReference type="ARBA" id="ARBA00022840"/>
    </source>
</evidence>
<dbReference type="PANTHER" id="PTHR43065">
    <property type="entry name" value="SENSOR HISTIDINE KINASE"/>
    <property type="match status" value="1"/>
</dbReference>
<evidence type="ECO:0000256" key="12">
    <source>
        <dbReference type="ARBA" id="ARBA00023012"/>
    </source>
</evidence>
<feature type="region of interest" description="Disordered" evidence="14">
    <location>
        <begin position="658"/>
        <end position="681"/>
    </location>
</feature>
<evidence type="ECO:0000256" key="3">
    <source>
        <dbReference type="ARBA" id="ARBA00012438"/>
    </source>
</evidence>
<comment type="catalytic activity">
    <reaction evidence="1">
        <text>ATP + protein L-histidine = ADP + protein N-phospho-L-histidine.</text>
        <dbReference type="EC" id="2.7.13.3"/>
    </reaction>
</comment>
<evidence type="ECO:0000256" key="4">
    <source>
        <dbReference type="ARBA" id="ARBA00022475"/>
    </source>
</evidence>
<dbReference type="InterPro" id="IPR036097">
    <property type="entry name" value="HisK_dim/P_sf"/>
</dbReference>
<dbReference type="EMBL" id="JACHID010000013">
    <property type="protein sequence ID" value="MBB5022599.1"/>
    <property type="molecule type" value="Genomic_DNA"/>
</dbReference>
<dbReference type="SMART" id="SM00388">
    <property type="entry name" value="HisKA"/>
    <property type="match status" value="1"/>
</dbReference>
<dbReference type="GO" id="GO:0000155">
    <property type="term" value="F:phosphorelay sensor kinase activity"/>
    <property type="evidence" value="ECO:0007669"/>
    <property type="project" value="InterPro"/>
</dbReference>
<accession>A0A7W7Y626</accession>
<proteinExistence type="predicted"/>
<evidence type="ECO:0000256" key="14">
    <source>
        <dbReference type="SAM" id="MobiDB-lite"/>
    </source>
</evidence>
<dbReference type="InterPro" id="IPR004010">
    <property type="entry name" value="Double_Cache_2"/>
</dbReference>
<dbReference type="RefSeq" id="WP_183733408.1">
    <property type="nucleotide sequence ID" value="NZ_JACHID010000013.1"/>
</dbReference>
<gene>
    <name evidence="17" type="ORF">HNR37_001937</name>
</gene>
<evidence type="ECO:0000256" key="9">
    <source>
        <dbReference type="ARBA" id="ARBA00022777"/>
    </source>
</evidence>
<keyword evidence="6" id="KW-0808">Transferase</keyword>
<evidence type="ECO:0000256" key="8">
    <source>
        <dbReference type="ARBA" id="ARBA00022741"/>
    </source>
</evidence>
<keyword evidence="9 17" id="KW-0418">Kinase</keyword>
<dbReference type="SUPFAM" id="SSF55874">
    <property type="entry name" value="ATPase domain of HSP90 chaperone/DNA topoisomerase II/histidine kinase"/>
    <property type="match status" value="1"/>
</dbReference>
<evidence type="ECO:0000313" key="17">
    <source>
        <dbReference type="EMBL" id="MBB5022599.1"/>
    </source>
</evidence>
<evidence type="ECO:0000259" key="16">
    <source>
        <dbReference type="PROSITE" id="PS50109"/>
    </source>
</evidence>
<sequence>MHKSGSYQKTERSIRRWILFSSLASLLLVALLVSILFLRETWVRFEEEKTQLRHSYMENQKTLLQSRVDNAIQIIDSYRQQARERVKSTLRSRVDQAYAIAHSIYENHSEQLSQEQIQKKIVESLRPFRWRDGNSYIWIDRFDHKSVLSPQNPYREGQNLGDITDCQGNYIIRDQGRIAQEEGAGFSHDYFYKPDAGDTLFAQISYVRDLELWDWYLGSAEFVDDFEEELQQEILQILADLRYDDNYLWIDRTDGYAILMNGQLQDPPLYNWELEDADGRKIIQEQLQVAQENPKGGFLTYIWHEEFLGEDKKYLSYVRLIPELGWKIGTGLYVSDLERELAKRESELWYRTWTNITTFGALILVALALVALLAIAINRRIRRLFTSMDHQLDKFYRELQETNAMLEERVVEETQRRLEHERMLIQQTKMAEMGNMIGLIAHQWQQPLNALSLNLEFLEDEYRHCQHGELETLEETVRRCDALIQHMSQTVDDFRNYFRPESVPQEFDVTATLHSAASILEHRMRQLSINLELPQDSVKIFGYHNEFKQVVLNLLANACDALEKKNIHNSKQEPCVQVALEQSEKNVCVEFCDNAGGIPASIINDIFTPYFSTKGNDGTGIGLYMSRRIIEERFNGSLSAINKDDGACLRIVIPQTKKASQGSQQRSNQRNAHIREKLNRW</sequence>
<comment type="subcellular location">
    <subcellularLocation>
        <location evidence="2">Cell membrane</location>
        <topology evidence="2">Multi-pass membrane protein</topology>
    </subcellularLocation>
</comment>
<dbReference type="CDD" id="cd00082">
    <property type="entry name" value="HisKA"/>
    <property type="match status" value="1"/>
</dbReference>
<organism evidence="17 18">
    <name type="scientific">Desulfurispira natronophila</name>
    <dbReference type="NCBI Taxonomy" id="682562"/>
    <lineage>
        <taxon>Bacteria</taxon>
        <taxon>Pseudomonadati</taxon>
        <taxon>Chrysiogenota</taxon>
        <taxon>Chrysiogenia</taxon>
        <taxon>Chrysiogenales</taxon>
        <taxon>Chrysiogenaceae</taxon>
        <taxon>Desulfurispira</taxon>
    </lineage>
</organism>
<keyword evidence="12" id="KW-0902">Two-component regulatory system</keyword>
<keyword evidence="11 15" id="KW-1133">Transmembrane helix</keyword>
<feature type="transmembrane region" description="Helical" evidence="15">
    <location>
        <begin position="353"/>
        <end position="377"/>
    </location>
</feature>
<dbReference type="Gene3D" id="3.30.450.20">
    <property type="entry name" value="PAS domain"/>
    <property type="match status" value="2"/>
</dbReference>
<dbReference type="PRINTS" id="PR00344">
    <property type="entry name" value="BCTRLSENSOR"/>
</dbReference>
<dbReference type="GO" id="GO:0005524">
    <property type="term" value="F:ATP binding"/>
    <property type="evidence" value="ECO:0007669"/>
    <property type="project" value="UniProtKB-KW"/>
</dbReference>
<keyword evidence="18" id="KW-1185">Reference proteome</keyword>
<dbReference type="InterPro" id="IPR003594">
    <property type="entry name" value="HATPase_dom"/>
</dbReference>
<dbReference type="Pfam" id="PF08269">
    <property type="entry name" value="dCache_2"/>
    <property type="match status" value="1"/>
</dbReference>
<feature type="transmembrane region" description="Helical" evidence="15">
    <location>
        <begin position="17"/>
        <end position="38"/>
    </location>
</feature>
<dbReference type="SUPFAM" id="SSF47384">
    <property type="entry name" value="Homodimeric domain of signal transducing histidine kinase"/>
    <property type="match status" value="1"/>
</dbReference>
<keyword evidence="4" id="KW-1003">Cell membrane</keyword>
<reference evidence="17 18" key="1">
    <citation type="submission" date="2020-08" db="EMBL/GenBank/DDBJ databases">
        <title>Genomic Encyclopedia of Type Strains, Phase IV (KMG-IV): sequencing the most valuable type-strain genomes for metagenomic binning, comparative biology and taxonomic classification.</title>
        <authorList>
            <person name="Goeker M."/>
        </authorList>
    </citation>
    <scope>NUCLEOTIDE SEQUENCE [LARGE SCALE GENOMIC DNA]</scope>
    <source>
        <strain evidence="17 18">DSM 22071</strain>
    </source>
</reference>
<dbReference type="PANTHER" id="PTHR43065:SF10">
    <property type="entry name" value="PEROXIDE STRESS-ACTIVATED HISTIDINE KINASE MAK3"/>
    <property type="match status" value="1"/>
</dbReference>
<keyword evidence="10" id="KW-0067">ATP-binding</keyword>
<keyword evidence="7 15" id="KW-0812">Transmembrane</keyword>
<dbReference type="InterPro" id="IPR005467">
    <property type="entry name" value="His_kinase_dom"/>
</dbReference>
<dbReference type="SMART" id="SM01049">
    <property type="entry name" value="Cache_2"/>
    <property type="match status" value="2"/>
</dbReference>
<dbReference type="Gene3D" id="1.10.287.130">
    <property type="match status" value="1"/>
</dbReference>
<evidence type="ECO:0000256" key="2">
    <source>
        <dbReference type="ARBA" id="ARBA00004651"/>
    </source>
</evidence>
<evidence type="ECO:0000256" key="15">
    <source>
        <dbReference type="SAM" id="Phobius"/>
    </source>
</evidence>
<evidence type="ECO:0000256" key="5">
    <source>
        <dbReference type="ARBA" id="ARBA00022553"/>
    </source>
</evidence>